<dbReference type="RefSeq" id="WP_160802427.1">
    <property type="nucleotide sequence ID" value="NZ_WUUL01000011.1"/>
</dbReference>
<keyword evidence="1" id="KW-1133">Transmembrane helix</keyword>
<name>A0A6I4VYR2_9BACL</name>
<accession>A0A6I4VYR2</accession>
<protein>
    <submittedName>
        <fullName evidence="2">Uncharacterized protein</fullName>
    </submittedName>
</protein>
<keyword evidence="3" id="KW-1185">Reference proteome</keyword>
<evidence type="ECO:0000313" key="3">
    <source>
        <dbReference type="Proteomes" id="UP000430692"/>
    </source>
</evidence>
<evidence type="ECO:0000313" key="2">
    <source>
        <dbReference type="EMBL" id="MXQ55080.1"/>
    </source>
</evidence>
<dbReference type="AlphaFoldDB" id="A0A6I4VYR2"/>
<keyword evidence="1" id="KW-0472">Membrane</keyword>
<dbReference type="EMBL" id="WUUL01000011">
    <property type="protein sequence ID" value="MXQ55080.1"/>
    <property type="molecule type" value="Genomic_DNA"/>
</dbReference>
<gene>
    <name evidence="2" type="ORF">GSM42_15415</name>
</gene>
<proteinExistence type="predicted"/>
<organism evidence="2 3">
    <name type="scientific">Shimazuella alba</name>
    <dbReference type="NCBI Taxonomy" id="2690964"/>
    <lineage>
        <taxon>Bacteria</taxon>
        <taxon>Bacillati</taxon>
        <taxon>Bacillota</taxon>
        <taxon>Bacilli</taxon>
        <taxon>Bacillales</taxon>
        <taxon>Thermoactinomycetaceae</taxon>
        <taxon>Shimazuella</taxon>
    </lineage>
</organism>
<keyword evidence="1" id="KW-0812">Transmembrane</keyword>
<sequence>MNPMIIGSLLVVLGIGMAVVTHEKKAILRIPSLIGAYLSMGTGAILLVVNVIKAVFF</sequence>
<comment type="caution">
    <text evidence="2">The sequence shown here is derived from an EMBL/GenBank/DDBJ whole genome shotgun (WGS) entry which is preliminary data.</text>
</comment>
<dbReference type="Proteomes" id="UP000430692">
    <property type="component" value="Unassembled WGS sequence"/>
</dbReference>
<evidence type="ECO:0000256" key="1">
    <source>
        <dbReference type="SAM" id="Phobius"/>
    </source>
</evidence>
<reference evidence="2 3" key="1">
    <citation type="submission" date="2019-12" db="EMBL/GenBank/DDBJ databases">
        <title>Whole-genome analyses of novel actinobacteria.</title>
        <authorList>
            <person name="Sahin N."/>
            <person name="Saygin H."/>
        </authorList>
    </citation>
    <scope>NUCLEOTIDE SEQUENCE [LARGE SCALE GENOMIC DNA]</scope>
    <source>
        <strain evidence="2 3">KC615</strain>
    </source>
</reference>
<feature type="transmembrane region" description="Helical" evidence="1">
    <location>
        <begin position="34"/>
        <end position="56"/>
    </location>
</feature>